<dbReference type="PANTHER" id="PTHR42879">
    <property type="entry name" value="3-OXOACYL-(ACYL-CARRIER-PROTEIN) REDUCTASE"/>
    <property type="match status" value="1"/>
</dbReference>
<feature type="domain" description="Ketoreductase" evidence="3">
    <location>
        <begin position="19"/>
        <end position="187"/>
    </location>
</feature>
<dbReference type="NCBIfam" id="NF009466">
    <property type="entry name" value="PRK12826.1-2"/>
    <property type="match status" value="1"/>
</dbReference>
<dbReference type="InterPro" id="IPR002347">
    <property type="entry name" value="SDR_fam"/>
</dbReference>
<sequence length="250" mass="25699">MAEPPPGPHPAPSPATTARVALVSGGSRGIGLATATALARRGHRVLVGSRSGRAAAGLTGLTCDVTDSQQVEEAFARAERDHGPVQIVVSNVGARDDGLLMRMEERTFRRTIDTNLTGAWRLLRRAAAGMADTGWGRVVLVSSVAAVLGTPGQANYAAAKAGLAGLARSAARELGPSGITVNVVLPGFVDTDLTRDLPPRRRESILSGVPLGRSGTAREIAETVAFLTDEQAGYVTGAVLPVDGGLAMGH</sequence>
<dbReference type="AlphaFoldDB" id="A0AAE6NE62"/>
<accession>A0AAE6NE62</accession>
<dbReference type="RefSeq" id="WP_085924158.1">
    <property type="nucleotide sequence ID" value="NZ_BAABSS010000004.1"/>
</dbReference>
<dbReference type="Proteomes" id="UP000194225">
    <property type="component" value="Unassembled WGS sequence"/>
</dbReference>
<name>A0AAE6NE62_STRPT</name>
<dbReference type="GO" id="GO:0004316">
    <property type="term" value="F:3-oxoacyl-[acyl-carrier-protein] reductase (NADPH) activity"/>
    <property type="evidence" value="ECO:0007669"/>
    <property type="project" value="UniProtKB-EC"/>
</dbReference>
<reference evidence="4 6" key="1">
    <citation type="submission" date="2016-09" db="EMBL/GenBank/DDBJ databases">
        <title>Streptomyces platensis DSM40041, a candidate organism with high potential of specific P450 cytochromes.</title>
        <authorList>
            <person name="Grumaz C."/>
            <person name="Vainshtein Y."/>
            <person name="Kirstahler P."/>
            <person name="Sohn K."/>
        </authorList>
    </citation>
    <scope>NUCLEOTIDE SEQUENCE [LARGE SCALE GENOMIC DNA]</scope>
    <source>
        <strain evidence="4 6">DSM 40041</strain>
    </source>
</reference>
<dbReference type="PRINTS" id="PR00080">
    <property type="entry name" value="SDRFAMILY"/>
</dbReference>
<evidence type="ECO:0000259" key="3">
    <source>
        <dbReference type="SMART" id="SM00822"/>
    </source>
</evidence>
<dbReference type="PRINTS" id="PR00081">
    <property type="entry name" value="GDHRDH"/>
</dbReference>
<proteinExistence type="inferred from homology"/>
<evidence type="ECO:0000256" key="2">
    <source>
        <dbReference type="ARBA" id="ARBA00023002"/>
    </source>
</evidence>
<protein>
    <submittedName>
        <fullName evidence="4">3-oxoacyl-[acyl-carrier-protein] reductase FabG1</fullName>
        <ecNumber evidence="4">1.1.1.100</ecNumber>
    </submittedName>
    <submittedName>
        <fullName evidence="5">SDR family oxidoreductase</fullName>
    </submittedName>
</protein>
<dbReference type="InterPro" id="IPR020904">
    <property type="entry name" value="Sc_DH/Rdtase_CS"/>
</dbReference>
<evidence type="ECO:0000313" key="7">
    <source>
        <dbReference type="Proteomes" id="UP000325458"/>
    </source>
</evidence>
<keyword evidence="6" id="KW-1185">Reference proteome</keyword>
<reference evidence="5 7" key="2">
    <citation type="submission" date="2017-09" db="EMBL/GenBank/DDBJ databases">
        <authorList>
            <person name="Lee N."/>
            <person name="Cho B.-K."/>
        </authorList>
    </citation>
    <scope>NUCLEOTIDE SEQUENCE [LARGE SCALE GENOMIC DNA]</scope>
    <source>
        <strain evidence="5 7">ATCC 23948</strain>
    </source>
</reference>
<evidence type="ECO:0000256" key="1">
    <source>
        <dbReference type="ARBA" id="ARBA00006484"/>
    </source>
</evidence>
<dbReference type="Proteomes" id="UP000325458">
    <property type="component" value="Chromosome"/>
</dbReference>
<dbReference type="SUPFAM" id="SSF51735">
    <property type="entry name" value="NAD(P)-binding Rossmann-fold domains"/>
    <property type="match status" value="1"/>
</dbReference>
<dbReference type="Pfam" id="PF13561">
    <property type="entry name" value="adh_short_C2"/>
    <property type="match status" value="1"/>
</dbReference>
<organism evidence="5 7">
    <name type="scientific">Streptomyces platensis</name>
    <dbReference type="NCBI Taxonomy" id="58346"/>
    <lineage>
        <taxon>Bacteria</taxon>
        <taxon>Bacillati</taxon>
        <taxon>Actinomycetota</taxon>
        <taxon>Actinomycetes</taxon>
        <taxon>Kitasatosporales</taxon>
        <taxon>Streptomycetaceae</taxon>
        <taxon>Streptomyces</taxon>
    </lineage>
</organism>
<dbReference type="EMBL" id="MIGA01000011">
    <property type="protein sequence ID" value="OSY46313.1"/>
    <property type="molecule type" value="Genomic_DNA"/>
</dbReference>
<dbReference type="GO" id="GO:0032787">
    <property type="term" value="P:monocarboxylic acid metabolic process"/>
    <property type="evidence" value="ECO:0007669"/>
    <property type="project" value="UniProtKB-ARBA"/>
</dbReference>
<dbReference type="PANTHER" id="PTHR42879:SF2">
    <property type="entry name" value="3-OXOACYL-[ACYL-CARRIER-PROTEIN] REDUCTASE FABG"/>
    <property type="match status" value="1"/>
</dbReference>
<dbReference type="EMBL" id="CP023691">
    <property type="protein sequence ID" value="QEV50333.1"/>
    <property type="molecule type" value="Genomic_DNA"/>
</dbReference>
<dbReference type="GeneID" id="90921786"/>
<evidence type="ECO:0000313" key="6">
    <source>
        <dbReference type="Proteomes" id="UP000194225"/>
    </source>
</evidence>
<dbReference type="InterPro" id="IPR050259">
    <property type="entry name" value="SDR"/>
</dbReference>
<dbReference type="InterPro" id="IPR036291">
    <property type="entry name" value="NAD(P)-bd_dom_sf"/>
</dbReference>
<gene>
    <name evidence="4" type="primary">fabG1_1</name>
    <name evidence="4" type="ORF">BG653_02281</name>
    <name evidence="5" type="ORF">CP981_00290</name>
</gene>
<dbReference type="FunFam" id="3.40.50.720:FF:000173">
    <property type="entry name" value="3-oxoacyl-[acyl-carrier protein] reductase"/>
    <property type="match status" value="1"/>
</dbReference>
<dbReference type="Gene3D" id="3.40.50.720">
    <property type="entry name" value="NAD(P)-binding Rossmann-like Domain"/>
    <property type="match status" value="1"/>
</dbReference>
<dbReference type="InterPro" id="IPR057326">
    <property type="entry name" value="KR_dom"/>
</dbReference>
<dbReference type="PROSITE" id="PS00061">
    <property type="entry name" value="ADH_SHORT"/>
    <property type="match status" value="1"/>
</dbReference>
<evidence type="ECO:0000313" key="5">
    <source>
        <dbReference type="EMBL" id="QEV50333.1"/>
    </source>
</evidence>
<dbReference type="KEGG" id="spla:CP981_00290"/>
<evidence type="ECO:0000313" key="4">
    <source>
        <dbReference type="EMBL" id="OSY46313.1"/>
    </source>
</evidence>
<keyword evidence="2 4" id="KW-0560">Oxidoreductase</keyword>
<comment type="similarity">
    <text evidence="1">Belongs to the short-chain dehydrogenases/reductases (SDR) family.</text>
</comment>
<dbReference type="SMART" id="SM00822">
    <property type="entry name" value="PKS_KR"/>
    <property type="match status" value="1"/>
</dbReference>
<dbReference type="EC" id="1.1.1.100" evidence="4"/>